<dbReference type="Proteomes" id="UP001638806">
    <property type="component" value="Unassembled WGS sequence"/>
</dbReference>
<evidence type="ECO:0000313" key="2">
    <source>
        <dbReference type="Proteomes" id="UP001638806"/>
    </source>
</evidence>
<organism evidence="1 2">
    <name type="scientific">Purpureocillium lilacinum</name>
    <name type="common">Paecilomyces lilacinus</name>
    <dbReference type="NCBI Taxonomy" id="33203"/>
    <lineage>
        <taxon>Eukaryota</taxon>
        <taxon>Fungi</taxon>
        <taxon>Dikarya</taxon>
        <taxon>Ascomycota</taxon>
        <taxon>Pezizomycotina</taxon>
        <taxon>Sordariomycetes</taxon>
        <taxon>Hypocreomycetidae</taxon>
        <taxon>Hypocreales</taxon>
        <taxon>Ophiocordycipitaceae</taxon>
        <taxon>Purpureocillium</taxon>
    </lineage>
</organism>
<proteinExistence type="predicted"/>
<keyword evidence="2" id="KW-1185">Reference proteome</keyword>
<name>A0ACC4DL27_PURLI</name>
<protein>
    <submittedName>
        <fullName evidence="1">Uncharacterized protein</fullName>
    </submittedName>
</protein>
<comment type="caution">
    <text evidence="1">The sequence shown here is derived from an EMBL/GenBank/DDBJ whole genome shotgun (WGS) entry which is preliminary data.</text>
</comment>
<evidence type="ECO:0000313" key="1">
    <source>
        <dbReference type="EMBL" id="KAL3956537.1"/>
    </source>
</evidence>
<reference evidence="1" key="1">
    <citation type="submission" date="2024-12" db="EMBL/GenBank/DDBJ databases">
        <title>Comparative genomics and development of molecular markers within Purpureocillium lilacinum and among Purpureocillium species.</title>
        <authorList>
            <person name="Yeh Z.-Y."/>
            <person name="Ni N.-T."/>
            <person name="Lo P.-H."/>
            <person name="Mushyakhwo K."/>
            <person name="Lin C.-F."/>
            <person name="Nai Y.-S."/>
        </authorList>
    </citation>
    <scope>NUCLEOTIDE SEQUENCE</scope>
    <source>
        <strain evidence="1">NCHU-NPUST-175</strain>
    </source>
</reference>
<gene>
    <name evidence="1" type="ORF">ACCO45_009383</name>
</gene>
<sequence length="207" mass="22662">MSASARRGSGVLAESICSVQYCVGPETYSARASPFHALARLPDRLVFHPPPLALRSALNYIYSVLISPLLRIDHEMAPSRLEDGSAPGASPAYDPFETLLRFRPEPEHSPVDIECLPVTVEKWCPAANCYSSASPTSLLCTGFGTIKTTQTCRKSLTWTSAKDVEVPKRAAFTRARHARQIMSNVVPNVAEPEPSCPPNKSPFPYYI</sequence>
<accession>A0ACC4DL27</accession>
<dbReference type="EMBL" id="JBGNUJ010000008">
    <property type="protein sequence ID" value="KAL3956537.1"/>
    <property type="molecule type" value="Genomic_DNA"/>
</dbReference>